<reference evidence="1" key="1">
    <citation type="submission" date="2020-11" db="EMBL/GenBank/DDBJ databases">
        <authorList>
            <person name="Whitehead M."/>
        </authorList>
    </citation>
    <scope>NUCLEOTIDE SEQUENCE</scope>
    <source>
        <strain evidence="1">EGII</strain>
    </source>
</reference>
<evidence type="ECO:0000313" key="2">
    <source>
        <dbReference type="Proteomes" id="UP000606786"/>
    </source>
</evidence>
<name>A0A811TXP1_CERCA</name>
<dbReference type="EMBL" id="CAJHJT010000001">
    <property type="protein sequence ID" value="CAD6991552.1"/>
    <property type="molecule type" value="Genomic_DNA"/>
</dbReference>
<dbReference type="AlphaFoldDB" id="A0A811TXP1"/>
<protein>
    <submittedName>
        <fullName evidence="1">(Mediterranean fruit fly) hypothetical protein</fullName>
    </submittedName>
</protein>
<comment type="caution">
    <text evidence="1">The sequence shown here is derived from an EMBL/GenBank/DDBJ whole genome shotgun (WGS) entry which is preliminary data.</text>
</comment>
<dbReference type="Proteomes" id="UP000606786">
    <property type="component" value="Unassembled WGS sequence"/>
</dbReference>
<gene>
    <name evidence="1" type="ORF">CCAP1982_LOCUS471</name>
</gene>
<accession>A0A811TXP1</accession>
<proteinExistence type="predicted"/>
<keyword evidence="2" id="KW-1185">Reference proteome</keyword>
<sequence>MIWEKLKPQDEATAAVDIFVAHMQLYTYATANRLIIRFYGDCQCNKCQVTSPPGRLAVEFNCYISPQALLSCS</sequence>
<organism evidence="1 2">
    <name type="scientific">Ceratitis capitata</name>
    <name type="common">Mediterranean fruit fly</name>
    <name type="synonym">Tephritis capitata</name>
    <dbReference type="NCBI Taxonomy" id="7213"/>
    <lineage>
        <taxon>Eukaryota</taxon>
        <taxon>Metazoa</taxon>
        <taxon>Ecdysozoa</taxon>
        <taxon>Arthropoda</taxon>
        <taxon>Hexapoda</taxon>
        <taxon>Insecta</taxon>
        <taxon>Pterygota</taxon>
        <taxon>Neoptera</taxon>
        <taxon>Endopterygota</taxon>
        <taxon>Diptera</taxon>
        <taxon>Brachycera</taxon>
        <taxon>Muscomorpha</taxon>
        <taxon>Tephritoidea</taxon>
        <taxon>Tephritidae</taxon>
        <taxon>Ceratitis</taxon>
        <taxon>Ceratitis</taxon>
    </lineage>
</organism>
<evidence type="ECO:0000313" key="1">
    <source>
        <dbReference type="EMBL" id="CAD6991552.1"/>
    </source>
</evidence>